<proteinExistence type="predicted"/>
<evidence type="ECO:0000313" key="2">
    <source>
        <dbReference type="Proteomes" id="UP000571554"/>
    </source>
</evidence>
<dbReference type="AlphaFoldDB" id="A0A7W9WVK2"/>
<protein>
    <submittedName>
        <fullName evidence="1">Uncharacterized protein</fullName>
    </submittedName>
</protein>
<evidence type="ECO:0000313" key="1">
    <source>
        <dbReference type="EMBL" id="MBB6105432.1"/>
    </source>
</evidence>
<dbReference type="EMBL" id="JACHBW010000017">
    <property type="protein sequence ID" value="MBB6105432.1"/>
    <property type="molecule type" value="Genomic_DNA"/>
</dbReference>
<accession>A0A7W9WVK2</accession>
<name>A0A7W9WVK2_9BURK</name>
<sequence>MDAPQRDAVFAGHLQKQKKMAPFLRGKPRDIKDFARFLVTAPCKWQLHSRTLAFGSTAGKQTA</sequence>
<dbReference type="Proteomes" id="UP000571554">
    <property type="component" value="Unassembled WGS sequence"/>
</dbReference>
<reference evidence="1 2" key="1">
    <citation type="submission" date="2020-08" db="EMBL/GenBank/DDBJ databases">
        <title>Above-ground endophytic microbial communities from plants in different locations in the United States.</title>
        <authorList>
            <person name="Frank C."/>
        </authorList>
    </citation>
    <scope>NUCLEOTIDE SEQUENCE [LARGE SCALE GENOMIC DNA]</scope>
    <source>
        <strain evidence="1 2">WP4_2_2</strain>
    </source>
</reference>
<organism evidence="1 2">
    <name type="scientific">Paraburkholderia bannensis</name>
    <dbReference type="NCBI Taxonomy" id="765414"/>
    <lineage>
        <taxon>Bacteria</taxon>
        <taxon>Pseudomonadati</taxon>
        <taxon>Pseudomonadota</taxon>
        <taxon>Betaproteobacteria</taxon>
        <taxon>Burkholderiales</taxon>
        <taxon>Burkholderiaceae</taxon>
        <taxon>Paraburkholderia</taxon>
    </lineage>
</organism>
<comment type="caution">
    <text evidence="1">The sequence shown here is derived from an EMBL/GenBank/DDBJ whole genome shotgun (WGS) entry which is preliminary data.</text>
</comment>
<gene>
    <name evidence="1" type="ORF">F4827_005299</name>
</gene>
<dbReference type="RefSeq" id="WP_183728803.1">
    <property type="nucleotide sequence ID" value="NZ_JACHBW010000017.1"/>
</dbReference>
<keyword evidence="2" id="KW-1185">Reference proteome</keyword>